<proteinExistence type="predicted"/>
<dbReference type="AlphaFoldDB" id="A0AAN9B9N1"/>
<name>A0AAN9B9N1_9CAEN</name>
<organism evidence="4 5">
    <name type="scientific">Littorina saxatilis</name>
    <dbReference type="NCBI Taxonomy" id="31220"/>
    <lineage>
        <taxon>Eukaryota</taxon>
        <taxon>Metazoa</taxon>
        <taxon>Spiralia</taxon>
        <taxon>Lophotrochozoa</taxon>
        <taxon>Mollusca</taxon>
        <taxon>Gastropoda</taxon>
        <taxon>Caenogastropoda</taxon>
        <taxon>Littorinimorpha</taxon>
        <taxon>Littorinoidea</taxon>
        <taxon>Littorinidae</taxon>
        <taxon>Littorina</taxon>
    </lineage>
</organism>
<feature type="transmembrane region" description="Helical" evidence="2">
    <location>
        <begin position="656"/>
        <end position="680"/>
    </location>
</feature>
<feature type="region of interest" description="Disordered" evidence="1">
    <location>
        <begin position="1"/>
        <end position="341"/>
    </location>
</feature>
<keyword evidence="2" id="KW-1133">Transmembrane helix</keyword>
<feature type="compositionally biased region" description="Basic and acidic residues" evidence="1">
    <location>
        <begin position="239"/>
        <end position="273"/>
    </location>
</feature>
<reference evidence="4 5" key="1">
    <citation type="submission" date="2024-02" db="EMBL/GenBank/DDBJ databases">
        <title>Chromosome-scale genome assembly of the rough periwinkle Littorina saxatilis.</title>
        <authorList>
            <person name="De Jode A."/>
            <person name="Faria R."/>
            <person name="Formenti G."/>
            <person name="Sims Y."/>
            <person name="Smith T.P."/>
            <person name="Tracey A."/>
            <person name="Wood J.M.D."/>
            <person name="Zagrodzka Z.B."/>
            <person name="Johannesson K."/>
            <person name="Butlin R.K."/>
            <person name="Leder E.H."/>
        </authorList>
    </citation>
    <scope>NUCLEOTIDE SEQUENCE [LARGE SCALE GENOMIC DNA]</scope>
    <source>
        <strain evidence="4">Snail1</strain>
        <tissue evidence="4">Muscle</tissue>
    </source>
</reference>
<dbReference type="PANTHER" id="PTHR12127:SF7">
    <property type="entry name" value="SD02261P"/>
    <property type="match status" value="1"/>
</dbReference>
<evidence type="ECO:0000256" key="2">
    <source>
        <dbReference type="SAM" id="Phobius"/>
    </source>
</evidence>
<evidence type="ECO:0000256" key="1">
    <source>
        <dbReference type="SAM" id="MobiDB-lite"/>
    </source>
</evidence>
<dbReference type="Pfam" id="PF21381">
    <property type="entry name" value="MCLN_ECD"/>
    <property type="match status" value="1"/>
</dbReference>
<dbReference type="GO" id="GO:0072345">
    <property type="term" value="F:NAADP-sensitive calcium-release channel activity"/>
    <property type="evidence" value="ECO:0007669"/>
    <property type="project" value="TreeGrafter"/>
</dbReference>
<dbReference type="GO" id="GO:0005886">
    <property type="term" value="C:plasma membrane"/>
    <property type="evidence" value="ECO:0007669"/>
    <property type="project" value="TreeGrafter"/>
</dbReference>
<dbReference type="Proteomes" id="UP001374579">
    <property type="component" value="Unassembled WGS sequence"/>
</dbReference>
<gene>
    <name evidence="4" type="ORF">V1264_024080</name>
</gene>
<keyword evidence="5" id="KW-1185">Reference proteome</keyword>
<comment type="caution">
    <text evidence="4">The sequence shown here is derived from an EMBL/GenBank/DDBJ whole genome shotgun (WGS) entry which is preliminary data.</text>
</comment>
<feature type="transmembrane region" description="Helical" evidence="2">
    <location>
        <begin position="700"/>
        <end position="718"/>
    </location>
</feature>
<dbReference type="GO" id="GO:0005765">
    <property type="term" value="C:lysosomal membrane"/>
    <property type="evidence" value="ECO:0007669"/>
    <property type="project" value="TreeGrafter"/>
</dbReference>
<dbReference type="PANTHER" id="PTHR12127">
    <property type="entry name" value="MUCOLIPIN"/>
    <property type="match status" value="1"/>
</dbReference>
<feature type="compositionally biased region" description="Basic and acidic residues" evidence="1">
    <location>
        <begin position="318"/>
        <end position="341"/>
    </location>
</feature>
<dbReference type="InterPro" id="IPR049134">
    <property type="entry name" value="MCLN_ECD"/>
</dbReference>
<dbReference type="EMBL" id="JBAMIC010000011">
    <property type="protein sequence ID" value="KAK7101278.1"/>
    <property type="molecule type" value="Genomic_DNA"/>
</dbReference>
<sequence>MASANIWLKLNTPGPRKKQSNHDSQPNPRHNHPHHDSQPNPSHNHPHHDSQPNPRHNHPHHDSQPNPRHNHPHHDSQPNPRHNHPHHDSQPNPRHNHPHHDSQPNPRHNHPHHDSQPNPRHNHPHHDSQPNPRHNHPHHDSQPNPRHNHPHHDSQPNPRHNHPHHDSQPNPRHNYPHQPLTLDVRSQGVRVEFDNHGFDICDDNDKDSRHDLPPHDLDRPKDEQTKGSEKVLSNKRHSGREDATSHAVGRSEDEQVKEELSVADHDGSERQDNESEEAATSPSQRGKEEDVASGSEPGVSNSENPDRRGKEVTFTIQDLDRPGGRGDDTTRVGREENENETTDKLRRDVTLFFMDPFSKIKFKVKKRCCIYCPVKLIVQILKICFISGQMVQFGKQRSEMVEFIARTDTALKHLVLKDWSATYETMTYPPATGPFAVYTVDDLLDSIQYTWEKYYSLPATSLATISLLPDSSSGQPLPLRLCNRFVNYEQFPNGTYVVRSGEESYCTDLVPLEGQVNYDIRAFLRQRNLNLTYSKLLDITLTFPFNTFHFNLMETQTGPTCFTVNVTVLFSNYKRSGQILISLRILTEERTCTGRIMSQDVEELVESVRAGSLVLNIIVILVCLLSSCLCGRSLHRARILKQKVEKQYKKLQMSDCMQFVNLWYVLMIVGDACIIAGSIFKSLLEFRAISSSSSNSNACGMLLGLGGLMAWVGSLRYLDFFKGFSVSSRCCWC</sequence>
<keyword evidence="2" id="KW-0472">Membrane</keyword>
<dbReference type="InterPro" id="IPR039031">
    <property type="entry name" value="Mucolipin"/>
</dbReference>
<feature type="compositionally biased region" description="Basic and acidic residues" evidence="1">
    <location>
        <begin position="206"/>
        <end position="229"/>
    </location>
</feature>
<protein>
    <recommendedName>
        <fullName evidence="3">Mucolipin extracytosolic domain-containing protein</fullName>
    </recommendedName>
</protein>
<feature type="transmembrane region" description="Helical" evidence="2">
    <location>
        <begin position="613"/>
        <end position="635"/>
    </location>
</feature>
<evidence type="ECO:0000259" key="3">
    <source>
        <dbReference type="Pfam" id="PF21381"/>
    </source>
</evidence>
<keyword evidence="2" id="KW-0812">Transmembrane</keyword>
<evidence type="ECO:0000313" key="5">
    <source>
        <dbReference type="Proteomes" id="UP001374579"/>
    </source>
</evidence>
<evidence type="ECO:0000313" key="4">
    <source>
        <dbReference type="EMBL" id="KAK7101278.1"/>
    </source>
</evidence>
<dbReference type="CDD" id="cd21050">
    <property type="entry name" value="ELD_TRPML"/>
    <property type="match status" value="1"/>
</dbReference>
<accession>A0AAN9B9N1</accession>
<feature type="domain" description="Mucolipin extracytosolic" evidence="3">
    <location>
        <begin position="400"/>
        <end position="592"/>
    </location>
</feature>